<dbReference type="PROSITE" id="PS00352">
    <property type="entry name" value="CSD_1"/>
    <property type="match status" value="1"/>
</dbReference>
<comment type="caution">
    <text evidence="5">The sequence shown here is derived from an EMBL/GenBank/DDBJ whole genome shotgun (WGS) entry which is preliminary data.</text>
</comment>
<keyword evidence="2" id="KW-0963">Cytoplasm</keyword>
<comment type="subcellular location">
    <subcellularLocation>
        <location evidence="1 3">Cytoplasm</location>
    </subcellularLocation>
</comment>
<dbReference type="Pfam" id="PF00313">
    <property type="entry name" value="CSD"/>
    <property type="match status" value="1"/>
</dbReference>
<dbReference type="InterPro" id="IPR012156">
    <property type="entry name" value="Cold_shock_CspA"/>
</dbReference>
<dbReference type="GO" id="GO:0005829">
    <property type="term" value="C:cytosol"/>
    <property type="evidence" value="ECO:0007669"/>
    <property type="project" value="UniProtKB-ARBA"/>
</dbReference>
<dbReference type="InterPro" id="IPR011129">
    <property type="entry name" value="CSD"/>
</dbReference>
<dbReference type="SUPFAM" id="SSF50249">
    <property type="entry name" value="Nucleic acid-binding proteins"/>
    <property type="match status" value="1"/>
</dbReference>
<evidence type="ECO:0000256" key="1">
    <source>
        <dbReference type="ARBA" id="ARBA00004496"/>
    </source>
</evidence>
<dbReference type="EMBL" id="CCEJ010000009">
    <property type="protein sequence ID" value="CDR34805.1"/>
    <property type="molecule type" value="Genomic_DNA"/>
</dbReference>
<sequence>MAMQQQFGTVKWFNPTKGYGFIQPEEGNKDVFVHITALERSGLKTLQEGQRVSFELTTTNGKVSAVNLKLA</sequence>
<dbReference type="PANTHER" id="PTHR11544">
    <property type="entry name" value="COLD SHOCK DOMAIN CONTAINING PROTEINS"/>
    <property type="match status" value="1"/>
</dbReference>
<gene>
    <name evidence="5" type="primary">cspE</name>
    <name evidence="5" type="ORF">CSEC_1999</name>
</gene>
<dbReference type="Proteomes" id="UP000031552">
    <property type="component" value="Unassembled WGS sequence"/>
</dbReference>
<organism evidence="5 6">
    <name type="scientific">Candidatus Criblamydia sequanensis CRIB-18</name>
    <dbReference type="NCBI Taxonomy" id="1437425"/>
    <lineage>
        <taxon>Bacteria</taxon>
        <taxon>Pseudomonadati</taxon>
        <taxon>Chlamydiota</taxon>
        <taxon>Chlamydiia</taxon>
        <taxon>Parachlamydiales</taxon>
        <taxon>Candidatus Criblamydiaceae</taxon>
        <taxon>Candidatus Criblamydia</taxon>
    </lineage>
</organism>
<dbReference type="PROSITE" id="PS51857">
    <property type="entry name" value="CSD_2"/>
    <property type="match status" value="1"/>
</dbReference>
<evidence type="ECO:0000259" key="4">
    <source>
        <dbReference type="PROSITE" id="PS51857"/>
    </source>
</evidence>
<proteinExistence type="predicted"/>
<dbReference type="RefSeq" id="WP_419761214.1">
    <property type="nucleotide sequence ID" value="NZ_CCEJ010000009.1"/>
</dbReference>
<dbReference type="CDD" id="cd04458">
    <property type="entry name" value="CSP_CDS"/>
    <property type="match status" value="1"/>
</dbReference>
<feature type="domain" description="CSD" evidence="4">
    <location>
        <begin position="5"/>
        <end position="70"/>
    </location>
</feature>
<dbReference type="InterPro" id="IPR019844">
    <property type="entry name" value="CSD_CS"/>
</dbReference>
<reference evidence="5" key="1">
    <citation type="submission" date="2013-12" db="EMBL/GenBank/DDBJ databases">
        <authorList>
            <person name="Linke B."/>
        </authorList>
    </citation>
    <scope>NUCLEOTIDE SEQUENCE [LARGE SCALE GENOMIC DNA]</scope>
    <source>
        <strain evidence="5">CRIB-18</strain>
    </source>
</reference>
<dbReference type="PIRSF" id="PIRSF002599">
    <property type="entry name" value="Cold_shock_A"/>
    <property type="match status" value="1"/>
</dbReference>
<evidence type="ECO:0000313" key="6">
    <source>
        <dbReference type="Proteomes" id="UP000031552"/>
    </source>
</evidence>
<accession>A0A090D2P6</accession>
<dbReference type="SMART" id="SM00357">
    <property type="entry name" value="CSP"/>
    <property type="match status" value="1"/>
</dbReference>
<evidence type="ECO:0000256" key="2">
    <source>
        <dbReference type="ARBA" id="ARBA00022490"/>
    </source>
</evidence>
<evidence type="ECO:0000313" key="5">
    <source>
        <dbReference type="EMBL" id="CDR34805.1"/>
    </source>
</evidence>
<reference evidence="5" key="2">
    <citation type="submission" date="2014-09" db="EMBL/GenBank/DDBJ databases">
        <title>Criblamydia sequanensis harbors a mega-plasmid encoding arsenite resistance.</title>
        <authorList>
            <person name="Bertelli C."/>
            <person name="Goesmann A."/>
            <person name="Greub G."/>
        </authorList>
    </citation>
    <scope>NUCLEOTIDE SEQUENCE [LARGE SCALE GENOMIC DNA]</scope>
    <source>
        <strain evidence="5">CRIB-18</strain>
    </source>
</reference>
<dbReference type="GO" id="GO:0003676">
    <property type="term" value="F:nucleic acid binding"/>
    <property type="evidence" value="ECO:0007669"/>
    <property type="project" value="InterPro"/>
</dbReference>
<dbReference type="eggNOG" id="COG1278">
    <property type="taxonomic scope" value="Bacteria"/>
</dbReference>
<keyword evidence="6" id="KW-1185">Reference proteome</keyword>
<name>A0A090D2P6_9BACT</name>
<evidence type="ECO:0000256" key="3">
    <source>
        <dbReference type="RuleBase" id="RU000408"/>
    </source>
</evidence>
<dbReference type="InterPro" id="IPR002059">
    <property type="entry name" value="CSP_DNA-bd"/>
</dbReference>
<dbReference type="InterPro" id="IPR012340">
    <property type="entry name" value="NA-bd_OB-fold"/>
</dbReference>
<dbReference type="AlphaFoldDB" id="A0A090D2P6"/>
<dbReference type="Gene3D" id="2.40.50.140">
    <property type="entry name" value="Nucleic acid-binding proteins"/>
    <property type="match status" value="1"/>
</dbReference>
<protein>
    <submittedName>
        <fullName evidence="5">Cold shock-like protein</fullName>
    </submittedName>
</protein>
<dbReference type="STRING" id="1437425.CSEC_1999"/>
<dbReference type="PRINTS" id="PR00050">
    <property type="entry name" value="COLDSHOCK"/>
</dbReference>
<dbReference type="InterPro" id="IPR050181">
    <property type="entry name" value="Cold_shock_domain"/>
</dbReference>